<feature type="compositionally biased region" description="Acidic residues" evidence="1">
    <location>
        <begin position="472"/>
        <end position="502"/>
    </location>
</feature>
<dbReference type="InterPro" id="IPR000210">
    <property type="entry name" value="BTB/POZ_dom"/>
</dbReference>
<feature type="region of interest" description="Disordered" evidence="1">
    <location>
        <begin position="458"/>
        <end position="518"/>
    </location>
</feature>
<reference evidence="3" key="2">
    <citation type="submission" date="2023-05" db="EMBL/GenBank/DDBJ databases">
        <authorList>
            <consortium name="Lawrence Berkeley National Laboratory"/>
            <person name="Steindorff A."/>
            <person name="Hensen N."/>
            <person name="Bonometti L."/>
            <person name="Westerberg I."/>
            <person name="Brannstrom I.O."/>
            <person name="Guillou S."/>
            <person name="Cros-Aarteil S."/>
            <person name="Calhoun S."/>
            <person name="Haridas S."/>
            <person name="Kuo A."/>
            <person name="Mondo S."/>
            <person name="Pangilinan J."/>
            <person name="Riley R."/>
            <person name="Labutti K."/>
            <person name="Andreopoulos B."/>
            <person name="Lipzen A."/>
            <person name="Chen C."/>
            <person name="Yanf M."/>
            <person name="Daum C."/>
            <person name="Ng V."/>
            <person name="Clum A."/>
            <person name="Ohm R."/>
            <person name="Martin F."/>
            <person name="Silar P."/>
            <person name="Natvig D."/>
            <person name="Lalanne C."/>
            <person name="Gautier V."/>
            <person name="Ament-Velasquez S.L."/>
            <person name="Kruys A."/>
            <person name="Hutchinson M.I."/>
            <person name="Powell A.J."/>
            <person name="Barry K."/>
            <person name="Miller A.N."/>
            <person name="Grigoriev I.V."/>
            <person name="Debuchy R."/>
            <person name="Gladieux P."/>
            <person name="Thoren M.H."/>
            <person name="Johannesson H."/>
        </authorList>
    </citation>
    <scope>NUCLEOTIDE SEQUENCE</scope>
    <source>
        <strain evidence="3">CBS 359.72</strain>
    </source>
</reference>
<accession>A0AAN7CUA4</accession>
<feature type="region of interest" description="Disordered" evidence="1">
    <location>
        <begin position="26"/>
        <end position="104"/>
    </location>
</feature>
<feature type="region of interest" description="Disordered" evidence="1">
    <location>
        <begin position="670"/>
        <end position="697"/>
    </location>
</feature>
<dbReference type="EMBL" id="MU857641">
    <property type="protein sequence ID" value="KAK4248166.1"/>
    <property type="molecule type" value="Genomic_DNA"/>
</dbReference>
<gene>
    <name evidence="3" type="ORF">C7999DRAFT_13850</name>
</gene>
<feature type="compositionally biased region" description="Basic and acidic residues" evidence="1">
    <location>
        <begin position="458"/>
        <end position="471"/>
    </location>
</feature>
<protein>
    <recommendedName>
        <fullName evidence="2">BTB domain-containing protein</fullName>
    </recommendedName>
</protein>
<dbReference type="SUPFAM" id="SSF54695">
    <property type="entry name" value="POZ domain"/>
    <property type="match status" value="1"/>
</dbReference>
<feature type="compositionally biased region" description="Basic and acidic residues" evidence="1">
    <location>
        <begin position="503"/>
        <end position="518"/>
    </location>
</feature>
<comment type="caution">
    <text evidence="3">The sequence shown here is derived from an EMBL/GenBank/DDBJ whole genome shotgun (WGS) entry which is preliminary data.</text>
</comment>
<reference evidence="3" key="1">
    <citation type="journal article" date="2023" name="Mol. Phylogenet. Evol.">
        <title>Genome-scale phylogeny and comparative genomics of the fungal order Sordariales.</title>
        <authorList>
            <person name="Hensen N."/>
            <person name="Bonometti L."/>
            <person name="Westerberg I."/>
            <person name="Brannstrom I.O."/>
            <person name="Guillou S."/>
            <person name="Cros-Aarteil S."/>
            <person name="Calhoun S."/>
            <person name="Haridas S."/>
            <person name="Kuo A."/>
            <person name="Mondo S."/>
            <person name="Pangilinan J."/>
            <person name="Riley R."/>
            <person name="LaButti K."/>
            <person name="Andreopoulos B."/>
            <person name="Lipzen A."/>
            <person name="Chen C."/>
            <person name="Yan M."/>
            <person name="Daum C."/>
            <person name="Ng V."/>
            <person name="Clum A."/>
            <person name="Steindorff A."/>
            <person name="Ohm R.A."/>
            <person name="Martin F."/>
            <person name="Silar P."/>
            <person name="Natvig D.O."/>
            <person name="Lalanne C."/>
            <person name="Gautier V."/>
            <person name="Ament-Velasquez S.L."/>
            <person name="Kruys A."/>
            <person name="Hutchinson M.I."/>
            <person name="Powell A.J."/>
            <person name="Barry K."/>
            <person name="Miller A.N."/>
            <person name="Grigoriev I.V."/>
            <person name="Debuchy R."/>
            <person name="Gladieux P."/>
            <person name="Hiltunen Thoren M."/>
            <person name="Johannesson H."/>
        </authorList>
    </citation>
    <scope>NUCLEOTIDE SEQUENCE</scope>
    <source>
        <strain evidence="3">CBS 359.72</strain>
    </source>
</reference>
<keyword evidence="4" id="KW-1185">Reference proteome</keyword>
<dbReference type="Proteomes" id="UP001303647">
    <property type="component" value="Unassembled WGS sequence"/>
</dbReference>
<organism evidence="3 4">
    <name type="scientific">Corynascus novoguineensis</name>
    <dbReference type="NCBI Taxonomy" id="1126955"/>
    <lineage>
        <taxon>Eukaryota</taxon>
        <taxon>Fungi</taxon>
        <taxon>Dikarya</taxon>
        <taxon>Ascomycota</taxon>
        <taxon>Pezizomycotina</taxon>
        <taxon>Sordariomycetes</taxon>
        <taxon>Sordariomycetidae</taxon>
        <taxon>Sordariales</taxon>
        <taxon>Chaetomiaceae</taxon>
        <taxon>Corynascus</taxon>
    </lineage>
</organism>
<proteinExistence type="predicted"/>
<evidence type="ECO:0000259" key="2">
    <source>
        <dbReference type="Pfam" id="PF00651"/>
    </source>
</evidence>
<evidence type="ECO:0000256" key="1">
    <source>
        <dbReference type="SAM" id="MobiDB-lite"/>
    </source>
</evidence>
<evidence type="ECO:0000313" key="4">
    <source>
        <dbReference type="Proteomes" id="UP001303647"/>
    </source>
</evidence>
<dbReference type="InterPro" id="IPR011333">
    <property type="entry name" value="SKP1/BTB/POZ_sf"/>
</dbReference>
<name>A0AAN7CUA4_9PEZI</name>
<evidence type="ECO:0000313" key="3">
    <source>
        <dbReference type="EMBL" id="KAK4248166.1"/>
    </source>
</evidence>
<feature type="domain" description="BTB" evidence="2">
    <location>
        <begin position="279"/>
        <end position="347"/>
    </location>
</feature>
<dbReference type="AlphaFoldDB" id="A0AAN7CUA4"/>
<sequence length="759" mass="84988">MKSSNPLPNQSATSYADVLRGNKVFAPRSRPAADTEAEKVPISKVVAAPKTAQKTVQEKVQKKKGVKSAQKGSKSGSKRSREGASQAMQQANSSRIKLPQAGNCSATERLTNSHFSYAEAVKGEKSAMALQFRDGEVANKTVIVQFTLSYLSAVESPPNMPLYFEFEPPEDSISSYKKRTDGVATCQNNSKSLKDRADEPALRFAGHITTNQPRQPSYRTPPAPFPATTFRNLPNDPLVETTMQYATMNEYGRRSFAGERDVRQARLIHCHALRLIDLWECQYEWDVLVTCDKHSWRVHHDILCHESEWFKDRLPPKDPNGGYIRFNCNGHDPKQLANVLRWMYLHTDEYKSDLELRSAFDGRPILRAVFTYIASASVSHSRARDAAVAAIADATWRLRLFFAEQTPRQIARLLDLSQLHLPLAAALRMAFEQDGLRLPRVPASTAAATANGFLGREHILNDSDDRNSNEDKEGEDYESGYDYDGFEEDDDDDGDVNEDEADEGKSDNDDNGDRVGSVDDKADMMTLRGMLAHLCHEILPFLAHNEGFVEAFKAHWVPELWRSVISDGIYFDEQGVLAQYGEMMKGAINDSKRAAAAGAGFVSVYYGGNNYPASGSKKRKRRANQEPQEEKFEIWRDAQPGEFATSPCWTRPERSYEADDHMINGEQLAPEQQREVVKENSLTPRERGRGAQARGGVGRGMLQHRHNFTNSEFPADDDSSNNHAAQRRRGNNWVAPDMHGDTTVHNGAGRARPNMTSLR</sequence>
<dbReference type="Pfam" id="PF00651">
    <property type="entry name" value="BTB"/>
    <property type="match status" value="1"/>
</dbReference>
<feature type="region of interest" description="Disordered" evidence="1">
    <location>
        <begin position="709"/>
        <end position="759"/>
    </location>
</feature>
<dbReference type="Gene3D" id="3.30.710.10">
    <property type="entry name" value="Potassium Channel Kv1.1, Chain A"/>
    <property type="match status" value="1"/>
</dbReference>
<dbReference type="CDD" id="cd18186">
    <property type="entry name" value="BTB_POZ_ZBTB_KLHL-like"/>
    <property type="match status" value="1"/>
</dbReference>
<feature type="compositionally biased region" description="Polar residues" evidence="1">
    <location>
        <begin position="86"/>
        <end position="95"/>
    </location>
</feature>
<feature type="compositionally biased region" description="Basic and acidic residues" evidence="1">
    <location>
        <begin position="672"/>
        <end position="689"/>
    </location>
</feature>
<feature type="compositionally biased region" description="Basic and acidic residues" evidence="1">
    <location>
        <begin position="31"/>
        <end position="41"/>
    </location>
</feature>